<dbReference type="AlphaFoldDB" id="A0A9J6E0I5"/>
<reference evidence="1" key="2">
    <citation type="submission" date="2021-09" db="EMBL/GenBank/DDBJ databases">
        <authorList>
            <person name="Jia N."/>
            <person name="Wang J."/>
            <person name="Shi W."/>
            <person name="Du L."/>
            <person name="Sun Y."/>
            <person name="Zhan W."/>
            <person name="Jiang J."/>
            <person name="Wang Q."/>
            <person name="Zhang B."/>
            <person name="Ji P."/>
            <person name="Sakyi L.B."/>
            <person name="Cui X."/>
            <person name="Yuan T."/>
            <person name="Jiang B."/>
            <person name="Yang W."/>
            <person name="Lam T.T.-Y."/>
            <person name="Chang Q."/>
            <person name="Ding S."/>
            <person name="Wang X."/>
            <person name="Zhu J."/>
            <person name="Ruan X."/>
            <person name="Zhao L."/>
            <person name="Wei J."/>
            <person name="Que T."/>
            <person name="Du C."/>
            <person name="Cheng J."/>
            <person name="Dai P."/>
            <person name="Han X."/>
            <person name="Huang E."/>
            <person name="Gao Y."/>
            <person name="Liu J."/>
            <person name="Shao H."/>
            <person name="Ye R."/>
            <person name="Li L."/>
            <person name="Wei W."/>
            <person name="Wang X."/>
            <person name="Wang C."/>
            <person name="Huo Q."/>
            <person name="Li W."/>
            <person name="Guo W."/>
            <person name="Chen H."/>
            <person name="Chen S."/>
            <person name="Zhou L."/>
            <person name="Zhou L."/>
            <person name="Ni X."/>
            <person name="Tian J."/>
            <person name="Zhou Y."/>
            <person name="Sheng Y."/>
            <person name="Liu T."/>
            <person name="Pan Y."/>
            <person name="Xia L."/>
            <person name="Li J."/>
            <person name="Zhao F."/>
            <person name="Cao W."/>
        </authorList>
    </citation>
    <scope>NUCLEOTIDE SEQUENCE</scope>
    <source>
        <strain evidence="1">Rmic-2018</strain>
        <tissue evidence="1">Larvae</tissue>
    </source>
</reference>
<dbReference type="Pfam" id="PF03564">
    <property type="entry name" value="DUF1759"/>
    <property type="match status" value="1"/>
</dbReference>
<name>A0A9J6E0I5_RHIMP</name>
<evidence type="ECO:0000313" key="1">
    <source>
        <dbReference type="EMBL" id="KAH8027812.1"/>
    </source>
</evidence>
<dbReference type="EMBL" id="JABSTU010000006">
    <property type="protein sequence ID" value="KAH8027812.1"/>
    <property type="molecule type" value="Genomic_DNA"/>
</dbReference>
<keyword evidence="2" id="KW-1185">Reference proteome</keyword>
<proteinExistence type="predicted"/>
<protein>
    <submittedName>
        <fullName evidence="1">Uncharacterized protein</fullName>
    </submittedName>
</protein>
<dbReference type="Proteomes" id="UP000821866">
    <property type="component" value="Chromosome 4"/>
</dbReference>
<dbReference type="VEuPathDB" id="VectorBase:LOC119168333"/>
<gene>
    <name evidence="1" type="ORF">HPB51_010458</name>
</gene>
<evidence type="ECO:0000313" key="2">
    <source>
        <dbReference type="Proteomes" id="UP000821866"/>
    </source>
</evidence>
<comment type="caution">
    <text evidence="1">The sequence shown here is derived from an EMBL/GenBank/DDBJ whole genome shotgun (WGS) entry which is preliminary data.</text>
</comment>
<dbReference type="InterPro" id="IPR005312">
    <property type="entry name" value="DUF1759"/>
</dbReference>
<organism evidence="1 2">
    <name type="scientific">Rhipicephalus microplus</name>
    <name type="common">Cattle tick</name>
    <name type="synonym">Boophilus microplus</name>
    <dbReference type="NCBI Taxonomy" id="6941"/>
    <lineage>
        <taxon>Eukaryota</taxon>
        <taxon>Metazoa</taxon>
        <taxon>Ecdysozoa</taxon>
        <taxon>Arthropoda</taxon>
        <taxon>Chelicerata</taxon>
        <taxon>Arachnida</taxon>
        <taxon>Acari</taxon>
        <taxon>Parasitiformes</taxon>
        <taxon>Ixodida</taxon>
        <taxon>Ixodoidea</taxon>
        <taxon>Ixodidae</taxon>
        <taxon>Rhipicephalinae</taxon>
        <taxon>Rhipicephalus</taxon>
        <taxon>Boophilus</taxon>
    </lineage>
</organism>
<accession>A0A9J6E0I5</accession>
<sequence length="127" mass="14378">MADDEVLVDMDLVLEYEDRTAGSVGFIKHHIQELAVRTSGPVRYNGELPIDSSLPRQAAPSNISGGTGARLPKLMRFDGSPEKSLPFWDLFRHIVHENSRLKNVDRFHYLRSLLHGPVAKVGYRQRL</sequence>
<reference evidence="1" key="1">
    <citation type="journal article" date="2020" name="Cell">
        <title>Large-Scale Comparative Analyses of Tick Genomes Elucidate Their Genetic Diversity and Vector Capacities.</title>
        <authorList>
            <consortium name="Tick Genome and Microbiome Consortium (TIGMIC)"/>
            <person name="Jia N."/>
            <person name="Wang J."/>
            <person name="Shi W."/>
            <person name="Du L."/>
            <person name="Sun Y."/>
            <person name="Zhan W."/>
            <person name="Jiang J.F."/>
            <person name="Wang Q."/>
            <person name="Zhang B."/>
            <person name="Ji P."/>
            <person name="Bell-Sakyi L."/>
            <person name="Cui X.M."/>
            <person name="Yuan T.T."/>
            <person name="Jiang B.G."/>
            <person name="Yang W.F."/>
            <person name="Lam T.T."/>
            <person name="Chang Q.C."/>
            <person name="Ding S.J."/>
            <person name="Wang X.J."/>
            <person name="Zhu J.G."/>
            <person name="Ruan X.D."/>
            <person name="Zhao L."/>
            <person name="Wei J.T."/>
            <person name="Ye R.Z."/>
            <person name="Que T.C."/>
            <person name="Du C.H."/>
            <person name="Zhou Y.H."/>
            <person name="Cheng J.X."/>
            <person name="Dai P.F."/>
            <person name="Guo W.B."/>
            <person name="Han X.H."/>
            <person name="Huang E.J."/>
            <person name="Li L.F."/>
            <person name="Wei W."/>
            <person name="Gao Y.C."/>
            <person name="Liu J.Z."/>
            <person name="Shao H.Z."/>
            <person name="Wang X."/>
            <person name="Wang C.C."/>
            <person name="Yang T.C."/>
            <person name="Huo Q.B."/>
            <person name="Li W."/>
            <person name="Chen H.Y."/>
            <person name="Chen S.E."/>
            <person name="Zhou L.G."/>
            <person name="Ni X.B."/>
            <person name="Tian J.H."/>
            <person name="Sheng Y."/>
            <person name="Liu T."/>
            <person name="Pan Y.S."/>
            <person name="Xia L.Y."/>
            <person name="Li J."/>
            <person name="Zhao F."/>
            <person name="Cao W.C."/>
        </authorList>
    </citation>
    <scope>NUCLEOTIDE SEQUENCE</scope>
    <source>
        <strain evidence="1">Rmic-2018</strain>
    </source>
</reference>